<sequence length="486" mass="56783">MPQYDDVNERTMWSRTYRRLFRSVYPYDTWQSIERQSPLIGNATDHHVPIEFREIKSSQIGLGRQDSSSRTETQTSKRVSINDDEARSELSRKFSDLPYSPITKSRFYYDVDKMILVCLIQFYNAFLFYDDDVCTYVRDVLQREFPDGEGNLAVVDHDKHPIETVFNKTLKLTRNDKLRNHVRTSVRRRYDDDRAFICPYEEIVTPTSITVARSEFPRRKSYGSQRNEDVDYPNTNASSWSGPHQCIPLVTQTNRPQNSYRQSGDDVEKCDVHLLNSNDRCTLWNEEQILRRKIMRGELLNRGELLYLKKLHCIRVAEDEAELMSLVNSSKGEGEQHAKLLRIRLDATYKEYEDILETAQPAKTALLAHQILLGDAYLFHARILASNGEEQWRLYQRAIDIYRDLLRLARRTLSCADISLLTIAERIALILHESETMIPDLIVEITTILDEAEDRLRYEDSSESVRKIRQARQHLGAIGCSYYLTM</sequence>
<keyword evidence="3" id="KW-1185">Reference proteome</keyword>
<protein>
    <submittedName>
        <fullName evidence="2">Uncharacterized protein</fullName>
    </submittedName>
</protein>
<dbReference type="EMBL" id="KN716163">
    <property type="protein sequence ID" value="KJH52516.1"/>
    <property type="molecule type" value="Genomic_DNA"/>
</dbReference>
<gene>
    <name evidence="2" type="ORF">DICVIV_01226</name>
</gene>
<evidence type="ECO:0000256" key="1">
    <source>
        <dbReference type="SAM" id="MobiDB-lite"/>
    </source>
</evidence>
<dbReference type="AlphaFoldDB" id="A0A0D8YD42"/>
<feature type="compositionally biased region" description="Polar residues" evidence="1">
    <location>
        <begin position="59"/>
        <end position="79"/>
    </location>
</feature>
<dbReference type="Proteomes" id="UP000053766">
    <property type="component" value="Unassembled WGS sequence"/>
</dbReference>
<feature type="region of interest" description="Disordered" evidence="1">
    <location>
        <begin position="59"/>
        <end position="84"/>
    </location>
</feature>
<dbReference type="OrthoDB" id="5837449at2759"/>
<accession>A0A0D8YD42</accession>
<organism evidence="2 3">
    <name type="scientific">Dictyocaulus viviparus</name>
    <name type="common">Bovine lungworm</name>
    <dbReference type="NCBI Taxonomy" id="29172"/>
    <lineage>
        <taxon>Eukaryota</taxon>
        <taxon>Metazoa</taxon>
        <taxon>Ecdysozoa</taxon>
        <taxon>Nematoda</taxon>
        <taxon>Chromadorea</taxon>
        <taxon>Rhabditida</taxon>
        <taxon>Rhabditina</taxon>
        <taxon>Rhabditomorpha</taxon>
        <taxon>Strongyloidea</taxon>
        <taxon>Metastrongylidae</taxon>
        <taxon>Dictyocaulus</taxon>
    </lineage>
</organism>
<evidence type="ECO:0000313" key="3">
    <source>
        <dbReference type="Proteomes" id="UP000053766"/>
    </source>
</evidence>
<reference evidence="3" key="2">
    <citation type="journal article" date="2016" name="Sci. Rep.">
        <title>Dictyocaulus viviparus genome, variome and transcriptome elucidate lungworm biology and support future intervention.</title>
        <authorList>
            <person name="McNulty S.N."/>
            <person name="Strube C."/>
            <person name="Rosa B.A."/>
            <person name="Martin J.C."/>
            <person name="Tyagi R."/>
            <person name="Choi Y.J."/>
            <person name="Wang Q."/>
            <person name="Hallsworth Pepin K."/>
            <person name="Zhang X."/>
            <person name="Ozersky P."/>
            <person name="Wilson R.K."/>
            <person name="Sternberg P.W."/>
            <person name="Gasser R.B."/>
            <person name="Mitreva M."/>
        </authorList>
    </citation>
    <scope>NUCLEOTIDE SEQUENCE [LARGE SCALE GENOMIC DNA]</scope>
    <source>
        <strain evidence="3">HannoverDv2000</strain>
    </source>
</reference>
<proteinExistence type="predicted"/>
<name>A0A0D8YD42_DICVI</name>
<feature type="region of interest" description="Disordered" evidence="1">
    <location>
        <begin position="220"/>
        <end position="239"/>
    </location>
</feature>
<evidence type="ECO:0000313" key="2">
    <source>
        <dbReference type="EMBL" id="KJH52516.1"/>
    </source>
</evidence>
<reference evidence="2 3" key="1">
    <citation type="submission" date="2013-11" db="EMBL/GenBank/DDBJ databases">
        <title>Draft genome of the bovine lungworm Dictyocaulus viviparus.</title>
        <authorList>
            <person name="Mitreva M."/>
        </authorList>
    </citation>
    <scope>NUCLEOTIDE SEQUENCE [LARGE SCALE GENOMIC DNA]</scope>
    <source>
        <strain evidence="2 3">HannoverDv2000</strain>
    </source>
</reference>